<dbReference type="Gene3D" id="2.40.230.20">
    <property type="entry name" value="Nucleoside-specific channel-forming protein, Tsx-like"/>
    <property type="match status" value="1"/>
</dbReference>
<dbReference type="InterPro" id="IPR018013">
    <property type="entry name" value="Channel_Tsx-like"/>
</dbReference>
<gene>
    <name evidence="3" type="ORF">SJ2017_3269</name>
</gene>
<sequence length="256" mass="29224">MKRLLALILLCQAPVVAANDMTSNDIVHWQDNSLSYLYGDNFKVNPQIQQTITYEHASGWNVGDLFMFVDFTKYNGEEDFLNGKNTYYGEFSPRFSFSKMLDKPVEAGMIKDVLLATTIEFGEGDVESFLIGAGIDLAIPGFDFFQLNMYKRLPDGRDGDTWQITPVWKMSWPVGESTIVFDGFIDWVVDSDGSYEKNIHFNPQLKYDLGKQVGMRDSALFVGIEYDYWKNKYGIKSSSGFNTDQSVTNLLVKYHF</sequence>
<evidence type="ECO:0000313" key="3">
    <source>
        <dbReference type="EMBL" id="ARD23529.1"/>
    </source>
</evidence>
<dbReference type="InterPro" id="IPR036777">
    <property type="entry name" value="Channel_Tsx-like_sf"/>
</dbReference>
<organism evidence="3 4">
    <name type="scientific">Shewanella japonica</name>
    <dbReference type="NCBI Taxonomy" id="93973"/>
    <lineage>
        <taxon>Bacteria</taxon>
        <taxon>Pseudomonadati</taxon>
        <taxon>Pseudomonadota</taxon>
        <taxon>Gammaproteobacteria</taxon>
        <taxon>Alteromonadales</taxon>
        <taxon>Shewanellaceae</taxon>
        <taxon>Shewanella</taxon>
    </lineage>
</organism>
<accession>A0ABM6JMG7</accession>
<dbReference type="Pfam" id="PF03502">
    <property type="entry name" value="Channel_Tsx"/>
    <property type="match status" value="1"/>
</dbReference>
<protein>
    <submittedName>
        <fullName evidence="3">Membrane protein</fullName>
    </submittedName>
</protein>
<evidence type="ECO:0000313" key="4">
    <source>
        <dbReference type="Proteomes" id="UP000191820"/>
    </source>
</evidence>
<keyword evidence="4" id="KW-1185">Reference proteome</keyword>
<dbReference type="EMBL" id="CP020472">
    <property type="protein sequence ID" value="ARD23529.1"/>
    <property type="molecule type" value="Genomic_DNA"/>
</dbReference>
<comment type="similarity">
    <text evidence="1">Belongs to the nucleoside-specific channel-forming outer membrane porin (Tsx) (TC 1.B.10) family.</text>
</comment>
<dbReference type="SUPFAM" id="SSF111364">
    <property type="entry name" value="Tsx-like channel"/>
    <property type="match status" value="1"/>
</dbReference>
<feature type="chain" id="PRO_5045237117" evidence="2">
    <location>
        <begin position="18"/>
        <end position="256"/>
    </location>
</feature>
<evidence type="ECO:0000256" key="1">
    <source>
        <dbReference type="ARBA" id="ARBA00008728"/>
    </source>
</evidence>
<keyword evidence="2" id="KW-0732">Signal</keyword>
<feature type="signal peptide" evidence="2">
    <location>
        <begin position="1"/>
        <end position="17"/>
    </location>
</feature>
<reference evidence="3 4" key="1">
    <citation type="submission" date="2017-03" db="EMBL/GenBank/DDBJ databases">
        <title>Genome sequencing of Shewanella japonica KCTC 22435.</title>
        <authorList>
            <person name="Kim K.M."/>
        </authorList>
    </citation>
    <scope>NUCLEOTIDE SEQUENCE [LARGE SCALE GENOMIC DNA]</scope>
    <source>
        <strain evidence="3 4">KCTC 22435</strain>
    </source>
</reference>
<dbReference type="RefSeq" id="WP_080916481.1">
    <property type="nucleotide sequence ID" value="NZ_CP020472.1"/>
</dbReference>
<evidence type="ECO:0000256" key="2">
    <source>
        <dbReference type="SAM" id="SignalP"/>
    </source>
</evidence>
<name>A0ABM6JMG7_9GAMM</name>
<proteinExistence type="inferred from homology"/>
<dbReference type="Proteomes" id="UP000191820">
    <property type="component" value="Chromosome"/>
</dbReference>